<evidence type="ECO:0000313" key="6">
    <source>
        <dbReference type="EMBL" id="CZQ93519.1"/>
    </source>
</evidence>
<reference evidence="6 7" key="1">
    <citation type="submission" date="2016-02" db="EMBL/GenBank/DDBJ databases">
        <authorList>
            <person name="Wen L."/>
            <person name="He K."/>
            <person name="Yang H."/>
        </authorList>
    </citation>
    <scope>NUCLEOTIDE SEQUENCE [LARGE SCALE GENOMIC DNA]</scope>
    <source>
        <strain evidence="6">Trichococcus palustris</strain>
    </source>
</reference>
<keyword evidence="7" id="KW-1185">Reference proteome</keyword>
<evidence type="ECO:0000256" key="1">
    <source>
        <dbReference type="ARBA" id="ARBA00008777"/>
    </source>
</evidence>
<name>A0A143YPL9_9LACT</name>
<dbReference type="Gene3D" id="3.90.1030.10">
    <property type="entry name" value="Ribosomal protein L17"/>
    <property type="match status" value="1"/>
</dbReference>
<protein>
    <recommendedName>
        <fullName evidence="4">Large ribosomal subunit protein bL17</fullName>
    </recommendedName>
</protein>
<keyword evidence="2 4" id="KW-0689">Ribosomal protein</keyword>
<dbReference type="FunFam" id="3.90.1030.10:FF:000002">
    <property type="entry name" value="50S ribosomal protein L17"/>
    <property type="match status" value="1"/>
</dbReference>
<evidence type="ECO:0000256" key="3">
    <source>
        <dbReference type="ARBA" id="ARBA00023274"/>
    </source>
</evidence>
<dbReference type="OrthoDB" id="9809073at2"/>
<keyword evidence="3 4" id="KW-0687">Ribonucleoprotein</keyword>
<dbReference type="GO" id="GO:0006412">
    <property type="term" value="P:translation"/>
    <property type="evidence" value="ECO:0007669"/>
    <property type="project" value="UniProtKB-UniRule"/>
</dbReference>
<dbReference type="SUPFAM" id="SSF64263">
    <property type="entry name" value="Prokaryotic ribosomal protein L17"/>
    <property type="match status" value="1"/>
</dbReference>
<evidence type="ECO:0000256" key="2">
    <source>
        <dbReference type="ARBA" id="ARBA00022980"/>
    </source>
</evidence>
<dbReference type="STRING" id="140314.SAMN04488076_10680"/>
<dbReference type="InterPro" id="IPR047859">
    <property type="entry name" value="Ribosomal_bL17_CS"/>
</dbReference>
<sequence length="126" mass="14364">MAYRKLGRTSSQRKAMLRDLTTDLLINERIVTTEARAKEIRKTTEKMITLGKRGDLSARRLAAAFVRNEVADVREEDDKIVVQSALQKLFSDIAPRYAERQGGYTRILKTEPRRGDAAQMVIIELV</sequence>
<evidence type="ECO:0000256" key="5">
    <source>
        <dbReference type="RuleBase" id="RU000660"/>
    </source>
</evidence>
<proteinExistence type="inferred from homology"/>
<dbReference type="Proteomes" id="UP000242754">
    <property type="component" value="Unassembled WGS sequence"/>
</dbReference>
<organism evidence="6 7">
    <name type="scientific">Trichococcus palustris</name>
    <dbReference type="NCBI Taxonomy" id="140314"/>
    <lineage>
        <taxon>Bacteria</taxon>
        <taxon>Bacillati</taxon>
        <taxon>Bacillota</taxon>
        <taxon>Bacilli</taxon>
        <taxon>Lactobacillales</taxon>
        <taxon>Carnobacteriaceae</taxon>
        <taxon>Trichococcus</taxon>
    </lineage>
</organism>
<comment type="similarity">
    <text evidence="1 4 5">Belongs to the bacterial ribosomal protein bL17 family.</text>
</comment>
<dbReference type="EMBL" id="FJNE01000004">
    <property type="protein sequence ID" value="CZQ93519.1"/>
    <property type="molecule type" value="Genomic_DNA"/>
</dbReference>
<dbReference type="PROSITE" id="PS01167">
    <property type="entry name" value="RIBOSOMAL_L17"/>
    <property type="match status" value="1"/>
</dbReference>
<dbReference type="PANTHER" id="PTHR14413:SF16">
    <property type="entry name" value="LARGE RIBOSOMAL SUBUNIT PROTEIN BL17M"/>
    <property type="match status" value="1"/>
</dbReference>
<dbReference type="RefSeq" id="WP_087033218.1">
    <property type="nucleotide sequence ID" value="NZ_FJNE01000004.1"/>
</dbReference>
<dbReference type="NCBIfam" id="TIGR00059">
    <property type="entry name" value="L17"/>
    <property type="match status" value="1"/>
</dbReference>
<dbReference type="PANTHER" id="PTHR14413">
    <property type="entry name" value="RIBOSOMAL PROTEIN L17"/>
    <property type="match status" value="1"/>
</dbReference>
<dbReference type="AlphaFoldDB" id="A0A143YPL9"/>
<evidence type="ECO:0000313" key="7">
    <source>
        <dbReference type="Proteomes" id="UP000242754"/>
    </source>
</evidence>
<accession>A0A143YPL9</accession>
<evidence type="ECO:0000256" key="4">
    <source>
        <dbReference type="HAMAP-Rule" id="MF_01368"/>
    </source>
</evidence>
<dbReference type="GO" id="GO:0022625">
    <property type="term" value="C:cytosolic large ribosomal subunit"/>
    <property type="evidence" value="ECO:0007669"/>
    <property type="project" value="TreeGrafter"/>
</dbReference>
<comment type="subunit">
    <text evidence="4">Part of the 50S ribosomal subunit. Contacts protein L32.</text>
</comment>
<dbReference type="Pfam" id="PF01196">
    <property type="entry name" value="Ribosomal_L17"/>
    <property type="match status" value="1"/>
</dbReference>
<dbReference type="HAMAP" id="MF_01368">
    <property type="entry name" value="Ribosomal_bL17"/>
    <property type="match status" value="1"/>
</dbReference>
<gene>
    <name evidence="4" type="primary">rplQ</name>
    <name evidence="6" type="ORF">Tpal_1644</name>
</gene>
<dbReference type="InterPro" id="IPR036373">
    <property type="entry name" value="Ribosomal_bL17_sf"/>
</dbReference>
<dbReference type="GO" id="GO:0003735">
    <property type="term" value="F:structural constituent of ribosome"/>
    <property type="evidence" value="ECO:0007669"/>
    <property type="project" value="InterPro"/>
</dbReference>
<dbReference type="InterPro" id="IPR000456">
    <property type="entry name" value="Ribosomal_bL17"/>
</dbReference>